<gene>
    <name evidence="2" type="ORF">BECKSD772E_GA0070983_100120</name>
    <name evidence="1" type="ORF">BECKSD772F_GA0070984_100121</name>
</gene>
<accession>A0A450YAG7</accession>
<evidence type="ECO:0000313" key="1">
    <source>
        <dbReference type="EMBL" id="VFK36348.1"/>
    </source>
</evidence>
<name>A0A450YAG7_9GAMM</name>
<organism evidence="2">
    <name type="scientific">Candidatus Kentrum sp. SD</name>
    <dbReference type="NCBI Taxonomy" id="2126332"/>
    <lineage>
        <taxon>Bacteria</taxon>
        <taxon>Pseudomonadati</taxon>
        <taxon>Pseudomonadota</taxon>
        <taxon>Gammaproteobacteria</taxon>
        <taxon>Candidatus Kentrum</taxon>
    </lineage>
</organism>
<dbReference type="EMBL" id="CAADFU010000001">
    <property type="protein sequence ID" value="VFK38548.1"/>
    <property type="molecule type" value="Genomic_DNA"/>
</dbReference>
<evidence type="ECO:0000313" key="2">
    <source>
        <dbReference type="EMBL" id="VFK38548.1"/>
    </source>
</evidence>
<sequence>MPNVIEAMISSVLSCFNRAIITGTLPDIIIDYCSPTIGVVGDATGEIRPTQIFVAVLGASNYTYAETTWSQGLAEWISNHIRAFEFFGGVTQLLAPGNLKFAVPKGKSLYPRGDRHLCRACPSLWCCRSSGPPSQVQG</sequence>
<dbReference type="AlphaFoldDB" id="A0A450YAG7"/>
<protein>
    <submittedName>
        <fullName evidence="2">Uncharacterized protein</fullName>
    </submittedName>
</protein>
<dbReference type="EMBL" id="CAADFR010000001">
    <property type="protein sequence ID" value="VFK36348.1"/>
    <property type="molecule type" value="Genomic_DNA"/>
</dbReference>
<reference evidence="2" key="1">
    <citation type="submission" date="2019-02" db="EMBL/GenBank/DDBJ databases">
        <authorList>
            <person name="Gruber-Vodicka R. H."/>
            <person name="Seah K. B. B."/>
        </authorList>
    </citation>
    <scope>NUCLEOTIDE SEQUENCE</scope>
    <source>
        <strain evidence="2">BECK_S1320</strain>
        <strain evidence="1">BECK_S1321</strain>
    </source>
</reference>
<dbReference type="PANTHER" id="PTHR35004">
    <property type="entry name" value="TRANSPOSASE RV3428C-RELATED"/>
    <property type="match status" value="1"/>
</dbReference>
<dbReference type="PANTHER" id="PTHR35004:SF8">
    <property type="entry name" value="TRANSPOSASE RV3428C-RELATED"/>
    <property type="match status" value="1"/>
</dbReference>
<proteinExistence type="predicted"/>